<organism evidence="2 3">
    <name type="scientific">Hymenobacter rigui</name>
    <dbReference type="NCBI Taxonomy" id="334424"/>
    <lineage>
        <taxon>Bacteria</taxon>
        <taxon>Pseudomonadati</taxon>
        <taxon>Bacteroidota</taxon>
        <taxon>Cytophagia</taxon>
        <taxon>Cytophagales</taxon>
        <taxon>Hymenobacteraceae</taxon>
        <taxon>Hymenobacter</taxon>
    </lineage>
</organism>
<keyword evidence="3" id="KW-1185">Reference proteome</keyword>
<gene>
    <name evidence="2" type="ORF">EI291_01280</name>
</gene>
<dbReference type="InterPro" id="IPR058548">
    <property type="entry name" value="MlaB-like_STAS"/>
</dbReference>
<evidence type="ECO:0000313" key="2">
    <source>
        <dbReference type="EMBL" id="RSK50980.1"/>
    </source>
</evidence>
<protein>
    <submittedName>
        <fullName evidence="2">Anti-sigma factor antagonist</fullName>
    </submittedName>
</protein>
<dbReference type="SUPFAM" id="SSF52091">
    <property type="entry name" value="SpoIIaa-like"/>
    <property type="match status" value="1"/>
</dbReference>
<dbReference type="CDD" id="cd07043">
    <property type="entry name" value="STAS_anti-anti-sigma_factors"/>
    <property type="match status" value="1"/>
</dbReference>
<sequence length="124" mass="14021">MEVYREILPDSYLLILTEAQLPAAEAQLTEALRMASRSGKPSIWVDCSQLHSLSFSALRVLARYYRRLRKRQIPLVLCHLGNETHQLLAKLPTALCPPVVPSLLDAERYCQHVHPLAGHQRLAS</sequence>
<proteinExistence type="predicted"/>
<evidence type="ECO:0000259" key="1">
    <source>
        <dbReference type="Pfam" id="PF13466"/>
    </source>
</evidence>
<accession>A0A3R9NN93</accession>
<evidence type="ECO:0000313" key="3">
    <source>
        <dbReference type="Proteomes" id="UP000273500"/>
    </source>
</evidence>
<comment type="caution">
    <text evidence="2">The sequence shown here is derived from an EMBL/GenBank/DDBJ whole genome shotgun (WGS) entry which is preliminary data.</text>
</comment>
<name>A0A3R9NN93_9BACT</name>
<dbReference type="RefSeq" id="WP_125417455.1">
    <property type="nucleotide sequence ID" value="NZ_RWIT01000001.1"/>
</dbReference>
<dbReference type="EMBL" id="RWIT01000001">
    <property type="protein sequence ID" value="RSK50980.1"/>
    <property type="molecule type" value="Genomic_DNA"/>
</dbReference>
<dbReference type="InterPro" id="IPR036513">
    <property type="entry name" value="STAS_dom_sf"/>
</dbReference>
<dbReference type="OrthoDB" id="885901at2"/>
<dbReference type="Gene3D" id="3.30.750.24">
    <property type="entry name" value="STAS domain"/>
    <property type="match status" value="1"/>
</dbReference>
<dbReference type="Pfam" id="PF13466">
    <property type="entry name" value="STAS_2"/>
    <property type="match status" value="1"/>
</dbReference>
<reference evidence="2 3" key="1">
    <citation type="submission" date="2018-12" db="EMBL/GenBank/DDBJ databases">
        <authorList>
            <person name="Feng G."/>
            <person name="Zhu H."/>
        </authorList>
    </citation>
    <scope>NUCLEOTIDE SEQUENCE [LARGE SCALE GENOMIC DNA]</scope>
    <source>
        <strain evidence="2 3">KCTC 12533</strain>
    </source>
</reference>
<dbReference type="Proteomes" id="UP000273500">
    <property type="component" value="Unassembled WGS sequence"/>
</dbReference>
<dbReference type="AlphaFoldDB" id="A0A3R9NN93"/>
<feature type="domain" description="MlaB-like STAS" evidence="1">
    <location>
        <begin position="24"/>
        <end position="90"/>
    </location>
</feature>